<gene>
    <name evidence="3" type="ORF">ZNDK_1154</name>
</gene>
<evidence type="ECO:0000259" key="2">
    <source>
        <dbReference type="Pfam" id="PF00733"/>
    </source>
</evidence>
<dbReference type="PIRSF" id="PIRSF006661">
    <property type="entry name" value="PP-lp_UCP006661"/>
    <property type="match status" value="1"/>
</dbReference>
<dbReference type="Gene3D" id="3.40.50.620">
    <property type="entry name" value="HUPs"/>
    <property type="match status" value="1"/>
</dbReference>
<dbReference type="InterPro" id="IPR052188">
    <property type="entry name" value="Ni-pincer_cofactor_biosynth"/>
</dbReference>
<dbReference type="NCBIfam" id="TIGR00268">
    <property type="entry name" value="ATP-dependent sacrificial sulfur transferase LarE"/>
    <property type="match status" value="1"/>
</dbReference>
<organism evidence="3 4">
    <name type="scientific">Candidatus Desulfovibrio kirbyi</name>
    <dbReference type="NCBI Taxonomy" id="2696086"/>
    <lineage>
        <taxon>Bacteria</taxon>
        <taxon>Pseudomonadati</taxon>
        <taxon>Thermodesulfobacteriota</taxon>
        <taxon>Desulfovibrionia</taxon>
        <taxon>Desulfovibrionales</taxon>
        <taxon>Desulfovibrionaceae</taxon>
        <taxon>Desulfovibrio</taxon>
    </lineage>
</organism>
<evidence type="ECO:0000313" key="3">
    <source>
        <dbReference type="EMBL" id="GFH63383.1"/>
    </source>
</evidence>
<comment type="caution">
    <text evidence="3">The sequence shown here is derived from an EMBL/GenBank/DDBJ whole genome shotgun (WGS) entry which is preliminary data.</text>
</comment>
<accession>A0A6L2R767</accession>
<protein>
    <recommendedName>
        <fullName evidence="2">Asparagine synthetase domain-containing protein</fullName>
    </recommendedName>
</protein>
<evidence type="ECO:0000313" key="4">
    <source>
        <dbReference type="Proteomes" id="UP000505077"/>
    </source>
</evidence>
<dbReference type="SUPFAM" id="SSF52402">
    <property type="entry name" value="Adenine nucleotide alpha hydrolases-like"/>
    <property type="match status" value="1"/>
</dbReference>
<dbReference type="GO" id="GO:0004066">
    <property type="term" value="F:asparagine synthase (glutamine-hydrolyzing) activity"/>
    <property type="evidence" value="ECO:0007669"/>
    <property type="project" value="InterPro"/>
</dbReference>
<dbReference type="AlphaFoldDB" id="A0A6L2R767"/>
<dbReference type="GO" id="GO:0006529">
    <property type="term" value="P:asparagine biosynthetic process"/>
    <property type="evidence" value="ECO:0007669"/>
    <property type="project" value="InterPro"/>
</dbReference>
<reference evidence="3 4" key="1">
    <citation type="journal article" date="2020" name="ISME J.">
        <title>Parallel Reductive Genome Evolution in Desulfovibrio Ectosymbionts Independently Acquired by Trichonympha Protists in the Termite Gut.</title>
        <authorList>
            <person name="Takeuchi M."/>
            <person name="Kuwahara H."/>
            <person name="Murakami T."/>
            <person name="Takahashi K."/>
            <person name="Kajitani R."/>
            <person name="Toyoda A."/>
            <person name="Itoh T."/>
            <person name="Ohkuma M."/>
            <person name="Hongoh Y."/>
        </authorList>
    </citation>
    <scope>NUCLEOTIDE SEQUENCE [LARGE SCALE GENOMIC DNA]</scope>
    <source>
        <strain evidence="3">ZnDsv-02</strain>
    </source>
</reference>
<proteinExistence type="predicted"/>
<dbReference type="GO" id="GO:0016783">
    <property type="term" value="F:sulfurtransferase activity"/>
    <property type="evidence" value="ECO:0007669"/>
    <property type="project" value="InterPro"/>
</dbReference>
<dbReference type="InterPro" id="IPR001962">
    <property type="entry name" value="Asn_synthase"/>
</dbReference>
<dbReference type="InterPro" id="IPR005232">
    <property type="entry name" value="LarE"/>
</dbReference>
<feature type="domain" description="Asparagine synthetase" evidence="2">
    <location>
        <begin position="11"/>
        <end position="83"/>
    </location>
</feature>
<name>A0A6L2R767_9BACT</name>
<dbReference type="CDD" id="cd01990">
    <property type="entry name" value="LarE-like"/>
    <property type="match status" value="1"/>
</dbReference>
<feature type="active site" description="Nucleophile and sulfur donor" evidence="1">
    <location>
        <position position="176"/>
    </location>
</feature>
<dbReference type="Pfam" id="PF00733">
    <property type="entry name" value="Asn_synthase"/>
    <property type="match status" value="1"/>
</dbReference>
<dbReference type="Proteomes" id="UP000505077">
    <property type="component" value="Unassembled WGS sequence"/>
</dbReference>
<dbReference type="PANTHER" id="PTHR43169:SF2">
    <property type="entry name" value="NAD_GMP SYNTHASE DOMAIN-CONTAINING PROTEIN"/>
    <property type="match status" value="1"/>
</dbReference>
<sequence>MNAVTEKQNRLKERLQSLDSVAVAFSGGVDSSFLLKSAQDALGDRVIAVTGSSLSFPRRELDAARGFASAHGIRHFVVESEELAVDGFADNPPNRCYLCKKGLFAKITALAESMNAGQTVEASNLDDEGDYRPGLQALAELGIVSPLREARLTKADIRALSKAMGLATWDKPSFACLASRFPYGERIDAGHLRRVDAAEQFLLDLGMRQVRVRFHDQGRLARIEADEKGFALMSDSEIRQRMCARFQELGFVYIALDLQGYRTGSMNKTLAGEHRSE</sequence>
<dbReference type="InterPro" id="IPR014729">
    <property type="entry name" value="Rossmann-like_a/b/a_fold"/>
</dbReference>
<dbReference type="EMBL" id="BLLL01000014">
    <property type="protein sequence ID" value="GFH63383.1"/>
    <property type="molecule type" value="Genomic_DNA"/>
</dbReference>
<evidence type="ECO:0000256" key="1">
    <source>
        <dbReference type="PIRSR" id="PIRSR006661-1"/>
    </source>
</evidence>
<dbReference type="PANTHER" id="PTHR43169">
    <property type="entry name" value="EXSB FAMILY PROTEIN"/>
    <property type="match status" value="1"/>
</dbReference>